<reference evidence="1" key="1">
    <citation type="submission" date="2018-06" db="EMBL/GenBank/DDBJ databases">
        <authorList>
            <person name="Zhirakovskaya E."/>
        </authorList>
    </citation>
    <scope>NUCLEOTIDE SEQUENCE</scope>
</reference>
<proteinExistence type="predicted"/>
<organism evidence="1">
    <name type="scientific">hydrothermal vent metagenome</name>
    <dbReference type="NCBI Taxonomy" id="652676"/>
    <lineage>
        <taxon>unclassified sequences</taxon>
        <taxon>metagenomes</taxon>
        <taxon>ecological metagenomes</taxon>
    </lineage>
</organism>
<evidence type="ECO:0000313" key="1">
    <source>
        <dbReference type="EMBL" id="VAV83120.1"/>
    </source>
</evidence>
<sequence length="27" mass="3228">MQKRKDNLTFKVCINCNHAYIEKNSDN</sequence>
<name>A0A3B0QND2_9ZZZZ</name>
<dbReference type="EMBL" id="UOEB01000063">
    <property type="protein sequence ID" value="VAV83120.1"/>
    <property type="molecule type" value="Genomic_DNA"/>
</dbReference>
<gene>
    <name evidence="1" type="ORF">MNBD_BACTEROID02-1964</name>
</gene>
<dbReference type="AlphaFoldDB" id="A0A3B0QND2"/>
<protein>
    <submittedName>
        <fullName evidence="1">Uncharacterized protein</fullName>
    </submittedName>
</protein>
<accession>A0A3B0QND2</accession>
<feature type="non-terminal residue" evidence="1">
    <location>
        <position position="27"/>
    </location>
</feature>